<evidence type="ECO:0000313" key="4">
    <source>
        <dbReference type="Proteomes" id="UP001140453"/>
    </source>
</evidence>
<dbReference type="Proteomes" id="UP001140453">
    <property type="component" value="Unassembled WGS sequence"/>
</dbReference>
<reference evidence="3" key="1">
    <citation type="submission" date="2022-10" db="EMBL/GenBank/DDBJ databases">
        <title>Tapping the CABI collections for fungal endophytes: first genome assemblies for Collariella, Neodidymelliopsis, Ascochyta clinopodiicola, Didymella pomorum, Didymosphaeria variabile, Neocosmospora piperis and Neocucurbitaria cava.</title>
        <authorList>
            <person name="Hill R."/>
        </authorList>
    </citation>
    <scope>NUCLEOTIDE SEQUENCE</scope>
    <source>
        <strain evidence="3">IMI 355082</strain>
    </source>
</reference>
<dbReference type="OrthoDB" id="4062651at2759"/>
<dbReference type="InterPro" id="IPR011009">
    <property type="entry name" value="Kinase-like_dom_sf"/>
</dbReference>
<keyword evidence="4" id="KW-1185">Reference proteome</keyword>
<dbReference type="PANTHER" id="PTHR33112">
    <property type="entry name" value="DOMAIN PROTEIN, PUTATIVE-RELATED"/>
    <property type="match status" value="1"/>
</dbReference>
<evidence type="ECO:0000259" key="2">
    <source>
        <dbReference type="PROSITE" id="PS50011"/>
    </source>
</evidence>
<dbReference type="GO" id="GO:0004672">
    <property type="term" value="F:protein kinase activity"/>
    <property type="evidence" value="ECO:0007669"/>
    <property type="project" value="InterPro"/>
</dbReference>
<sequence>MTSISSQPDGGDDPESLANKIEGIMVNSVFGRPETFAPQDALTEIISPTNQALILRALGLPAGANNAIVDDYILKRAQKLFAISIYGCDFEGTDLLTLMNWFEKHDFSDQSLPILKSTFENHKEFWKPNKIRNFCTYQHEFIAPIFSVDEDACDLTEESILPFTKKFEESESGSFGCVSKWAIHRSHLVHPRDDNFRCPEVVAIKRLLYQGKITHDKLDAAWRKEATMLQRMSELKEAHIVQLYTAFRRGTGISREYFLLLEWASGGNLRTLWEKLPRTELTSILVKSTVKQLQGLADALSKAHYPGGKLNYRHGDLKPENILWFKNDEPSFSFGTLKIGDWGLAKEQEHVTELRSKSTISPPGTRRYESPEESIGLGDHGSSLSPRADTVQQRKRRSRLYDTWAMGCISLEFLIWLAYGQDELQRFNQSFKGPYYEVQNGVTAVVKDKVTRYIQRMEIDPAFKVGETALGDLLELVRDNLLVVKLPQRFATWASIIESNVPPSETDPLMRPVLPTTSVRPPRAALPSHTLPAPIIVLDPSAVVQHEGTATLPSDRQMLKAPGPERAHAKRFQDLMTIISTNDDPESYWYQSQPEPLGNSIANGVNPVLGGESFATSRASRIVGNRLLSPDQHVSLSHFRTEVRDYGQTELDNYWNVCIDLEIAKKVQLAGGLDHPSPVTHIHPYETTTSKLCIECHKAQSDLCVKPFSVSYKWKYLEGKPSDKHNGCDLCAFFWQFRNQVQSTAVHVTFQRDESLLRIVDCPTPLMSFHVKTGPKFCTTIENKRDFIDNGIRLDDLPATFKDAVKATRAIGHPYLWIDSICIVQGEGGDFEEQSTRMGHVYSGAYCVLAACRSPGHYAGFLAPRPELASIALRGESGPYYISRTVDDFEGHVLQGSLNKRAWVLQEHALARRTLYFTDHQAYFECGDGVRCESLMKMTNPSASLLGDSNFPKSIMNSVDRAEKILHFQKLYQDYSRLGLSNPTDRPLAIGGLQERILNALNARGGFGVLDEETPERGGHSSGRGLLRRSLLWCRGTDEAALRAINFLSDHALHKVPSWSWMAYEGGIDYLSPEFGQVDWTRVVSPWFPEVKAGSTTLSMEAQDYHSNGCPKGQCRVVLDVGDPDGNSQIAPGMCVILGIDKPGVESMLSSGTSGKHYVLALRQKVEQDSSGGPVYQRVGAGYLLEECVGTNTVSVEIH</sequence>
<dbReference type="InterPro" id="IPR010730">
    <property type="entry name" value="HET"/>
</dbReference>
<dbReference type="SUPFAM" id="SSF56112">
    <property type="entry name" value="Protein kinase-like (PK-like)"/>
    <property type="match status" value="1"/>
</dbReference>
<feature type="domain" description="Protein kinase" evidence="2">
    <location>
        <begin position="164"/>
        <end position="477"/>
    </location>
</feature>
<feature type="region of interest" description="Disordered" evidence="1">
    <location>
        <begin position="353"/>
        <end position="391"/>
    </location>
</feature>
<dbReference type="AlphaFoldDB" id="A0A9W8YTN5"/>
<dbReference type="CDD" id="cd00180">
    <property type="entry name" value="PKc"/>
    <property type="match status" value="1"/>
</dbReference>
<organism evidence="3 4">
    <name type="scientific">Gnomoniopsis smithogilvyi</name>
    <dbReference type="NCBI Taxonomy" id="1191159"/>
    <lineage>
        <taxon>Eukaryota</taxon>
        <taxon>Fungi</taxon>
        <taxon>Dikarya</taxon>
        <taxon>Ascomycota</taxon>
        <taxon>Pezizomycotina</taxon>
        <taxon>Sordariomycetes</taxon>
        <taxon>Sordariomycetidae</taxon>
        <taxon>Diaporthales</taxon>
        <taxon>Gnomoniaceae</taxon>
        <taxon>Gnomoniopsis</taxon>
    </lineage>
</organism>
<dbReference type="PANTHER" id="PTHR33112:SF10">
    <property type="entry name" value="TOL"/>
    <property type="match status" value="1"/>
</dbReference>
<dbReference type="Pfam" id="PF00069">
    <property type="entry name" value="Pkinase"/>
    <property type="match status" value="1"/>
</dbReference>
<dbReference type="GO" id="GO:0005524">
    <property type="term" value="F:ATP binding"/>
    <property type="evidence" value="ECO:0007669"/>
    <property type="project" value="InterPro"/>
</dbReference>
<dbReference type="SMART" id="SM00220">
    <property type="entry name" value="S_TKc"/>
    <property type="match status" value="1"/>
</dbReference>
<name>A0A9W8YTN5_9PEZI</name>
<protein>
    <recommendedName>
        <fullName evidence="2">Protein kinase domain-containing protein</fullName>
    </recommendedName>
</protein>
<dbReference type="PROSITE" id="PS50011">
    <property type="entry name" value="PROTEIN_KINASE_DOM"/>
    <property type="match status" value="1"/>
</dbReference>
<dbReference type="InterPro" id="IPR000719">
    <property type="entry name" value="Prot_kinase_dom"/>
</dbReference>
<dbReference type="Pfam" id="PF06985">
    <property type="entry name" value="HET"/>
    <property type="match status" value="1"/>
</dbReference>
<proteinExistence type="predicted"/>
<dbReference type="Gene3D" id="1.10.510.10">
    <property type="entry name" value="Transferase(Phosphotransferase) domain 1"/>
    <property type="match status" value="1"/>
</dbReference>
<evidence type="ECO:0000313" key="3">
    <source>
        <dbReference type="EMBL" id="KAJ4390805.1"/>
    </source>
</evidence>
<accession>A0A9W8YTN5</accession>
<gene>
    <name evidence="3" type="ORF">N0V93_004403</name>
</gene>
<evidence type="ECO:0000256" key="1">
    <source>
        <dbReference type="SAM" id="MobiDB-lite"/>
    </source>
</evidence>
<comment type="caution">
    <text evidence="3">The sequence shown here is derived from an EMBL/GenBank/DDBJ whole genome shotgun (WGS) entry which is preliminary data.</text>
</comment>
<dbReference type="EMBL" id="JAPEVB010000003">
    <property type="protein sequence ID" value="KAJ4390805.1"/>
    <property type="molecule type" value="Genomic_DNA"/>
</dbReference>